<dbReference type="PANTHER" id="PTHR43793:SF1">
    <property type="entry name" value="FAD SYNTHASE"/>
    <property type="match status" value="1"/>
</dbReference>
<keyword evidence="2 5" id="KW-0548">Nucleotidyltransferase</keyword>
<reference evidence="5" key="1">
    <citation type="submission" date="2022-08" db="EMBL/GenBank/DDBJ databases">
        <title>Streptomyces changanensis sp. nov., an actinomycete isolated from soil.</title>
        <authorList>
            <person name="Wu H."/>
            <person name="Han L."/>
        </authorList>
    </citation>
    <scope>NUCLEOTIDE SEQUENCE</scope>
    <source>
        <strain evidence="5">HL-66</strain>
    </source>
</reference>
<feature type="region of interest" description="Disordered" evidence="3">
    <location>
        <begin position="144"/>
        <end position="174"/>
    </location>
</feature>
<evidence type="ECO:0000313" key="6">
    <source>
        <dbReference type="Proteomes" id="UP001060150"/>
    </source>
</evidence>
<dbReference type="NCBIfam" id="TIGR00125">
    <property type="entry name" value="cyt_tran_rel"/>
    <property type="match status" value="1"/>
</dbReference>
<evidence type="ECO:0000256" key="1">
    <source>
        <dbReference type="ARBA" id="ARBA00022679"/>
    </source>
</evidence>
<evidence type="ECO:0000256" key="2">
    <source>
        <dbReference type="ARBA" id="ARBA00022695"/>
    </source>
</evidence>
<dbReference type="RefSeq" id="WP_079047461.1">
    <property type="nucleotide sequence ID" value="NZ_CP102332.1"/>
</dbReference>
<evidence type="ECO:0000256" key="3">
    <source>
        <dbReference type="SAM" id="MobiDB-lite"/>
    </source>
</evidence>
<feature type="compositionally biased region" description="Low complexity" evidence="3">
    <location>
        <begin position="145"/>
        <end position="174"/>
    </location>
</feature>
<accession>A0ABY5N641</accession>
<name>A0ABY5N641_9ACTN</name>
<dbReference type="InterPro" id="IPR014729">
    <property type="entry name" value="Rossmann-like_a/b/a_fold"/>
</dbReference>
<dbReference type="Pfam" id="PF01467">
    <property type="entry name" value="CTP_transf_like"/>
    <property type="match status" value="1"/>
</dbReference>
<dbReference type="PANTHER" id="PTHR43793">
    <property type="entry name" value="FAD SYNTHASE"/>
    <property type="match status" value="1"/>
</dbReference>
<organism evidence="5 6">
    <name type="scientific">Streptomyces changanensis</name>
    <dbReference type="NCBI Taxonomy" id="2964669"/>
    <lineage>
        <taxon>Bacteria</taxon>
        <taxon>Bacillati</taxon>
        <taxon>Actinomycetota</taxon>
        <taxon>Actinomycetes</taxon>
        <taxon>Kitasatosporales</taxon>
        <taxon>Streptomycetaceae</taxon>
        <taxon>Streptomyces</taxon>
    </lineage>
</organism>
<evidence type="ECO:0000259" key="4">
    <source>
        <dbReference type="Pfam" id="PF01467"/>
    </source>
</evidence>
<dbReference type="SUPFAM" id="SSF52374">
    <property type="entry name" value="Nucleotidylyl transferase"/>
    <property type="match status" value="1"/>
</dbReference>
<keyword evidence="6" id="KW-1185">Reference proteome</keyword>
<dbReference type="GO" id="GO:0016779">
    <property type="term" value="F:nucleotidyltransferase activity"/>
    <property type="evidence" value="ECO:0007669"/>
    <property type="project" value="UniProtKB-KW"/>
</dbReference>
<keyword evidence="1" id="KW-0808">Transferase</keyword>
<protein>
    <submittedName>
        <fullName evidence="5">Adenylyltransferase/cytidyltransferase family protein</fullName>
    </submittedName>
</protein>
<dbReference type="Proteomes" id="UP001060150">
    <property type="component" value="Chromosome"/>
</dbReference>
<dbReference type="InterPro" id="IPR004821">
    <property type="entry name" value="Cyt_trans-like"/>
</dbReference>
<dbReference type="InterPro" id="IPR050385">
    <property type="entry name" value="Archaeal_FAD_synthase"/>
</dbReference>
<feature type="domain" description="Cytidyltransferase-like" evidence="4">
    <location>
        <begin position="11"/>
        <end position="137"/>
    </location>
</feature>
<proteinExistence type="predicted"/>
<dbReference type="EMBL" id="CP102332">
    <property type="protein sequence ID" value="UUS31417.1"/>
    <property type="molecule type" value="Genomic_DNA"/>
</dbReference>
<sequence length="174" mass="19367">MSERRPYRVGYAPGAYDLFHIGHLNILRHARQQCDYLVAGVVSDEMAERAKGHRPVIPLIERLEIVRNIKYVDAAFVETVPDKLETWEQVRFDVLFKGDDWRGTARGERLERDFATVGVDVVYFPYTVHTSSTQLRRALDALTRQGPPQAQAAAEAVSVPEPAAGPGLAARPGG</sequence>
<evidence type="ECO:0000313" key="5">
    <source>
        <dbReference type="EMBL" id="UUS31417.1"/>
    </source>
</evidence>
<gene>
    <name evidence="5" type="ORF">NRO40_11620</name>
</gene>
<dbReference type="Gene3D" id="3.40.50.620">
    <property type="entry name" value="HUPs"/>
    <property type="match status" value="1"/>
</dbReference>